<dbReference type="CDD" id="cd02440">
    <property type="entry name" value="AdoMet_MTases"/>
    <property type="match status" value="1"/>
</dbReference>
<evidence type="ECO:0000313" key="3">
    <source>
        <dbReference type="Proteomes" id="UP001251528"/>
    </source>
</evidence>
<comment type="caution">
    <text evidence="2">The sequence shown here is derived from an EMBL/GenBank/DDBJ whole genome shotgun (WGS) entry which is preliminary data.</text>
</comment>
<dbReference type="Pfam" id="PF13649">
    <property type="entry name" value="Methyltransf_25"/>
    <property type="match status" value="1"/>
</dbReference>
<evidence type="ECO:0000313" key="2">
    <source>
        <dbReference type="EMBL" id="KAK2616777.1"/>
    </source>
</evidence>
<protein>
    <recommendedName>
        <fullName evidence="1">Methyltransferase domain-containing protein</fullName>
    </recommendedName>
</protein>
<accession>A0AAJ0G2N1</accession>
<sequence>MSNTPAQVISKQFQNAQGSSTHAASKKMMRLLAAPLLSQMGLTRDVTAPVQFLDNACGTGVMTQEMQVILSRDVLEKSEFVCTDSSAAMIDAVKGRIGTEGWVNVLARVADAMDTGLPESAYSHVAVGLGLHLIPRPDDVLKDCQRVLKDGGIFGATTFPTRNRDIFWGPDIRAAFDSMPFKAPYPEDFPVQTHSSGKWYDEDWVAGHMKEKGFKDVRVTVNPGKYFVENVQEFVDFFGGMIAFLVNAWWSEELKRQHGVEEVKGLVRDFLEKKYGDEGWEITWEVISVTGRVEK</sequence>
<dbReference type="InterPro" id="IPR041698">
    <property type="entry name" value="Methyltransf_25"/>
</dbReference>
<dbReference type="Proteomes" id="UP001251528">
    <property type="component" value="Unassembled WGS sequence"/>
</dbReference>
<dbReference type="EMBL" id="JASWJB010000002">
    <property type="protein sequence ID" value="KAK2616777.1"/>
    <property type="molecule type" value="Genomic_DNA"/>
</dbReference>
<reference evidence="2" key="1">
    <citation type="submission" date="2023-06" db="EMBL/GenBank/DDBJ databases">
        <title>Conoideocrella luteorostrata (Hypocreales: Clavicipitaceae), a potential biocontrol fungus for elongate hemlock scale in United States Christmas tree production areas.</title>
        <authorList>
            <person name="Barrett H."/>
            <person name="Lovett B."/>
            <person name="Macias A.M."/>
            <person name="Stajich J.E."/>
            <person name="Kasson M.T."/>
        </authorList>
    </citation>
    <scope>NUCLEOTIDE SEQUENCE</scope>
    <source>
        <strain evidence="2">ARSEF 14590</strain>
    </source>
</reference>
<dbReference type="Gene3D" id="3.40.50.150">
    <property type="entry name" value="Vaccinia Virus protein VP39"/>
    <property type="match status" value="1"/>
</dbReference>
<gene>
    <name evidence="2" type="ORF">QQS21_000154</name>
</gene>
<dbReference type="SUPFAM" id="SSF53335">
    <property type="entry name" value="S-adenosyl-L-methionine-dependent methyltransferases"/>
    <property type="match status" value="1"/>
</dbReference>
<organism evidence="2 3">
    <name type="scientific">Conoideocrella luteorostrata</name>
    <dbReference type="NCBI Taxonomy" id="1105319"/>
    <lineage>
        <taxon>Eukaryota</taxon>
        <taxon>Fungi</taxon>
        <taxon>Dikarya</taxon>
        <taxon>Ascomycota</taxon>
        <taxon>Pezizomycotina</taxon>
        <taxon>Sordariomycetes</taxon>
        <taxon>Hypocreomycetidae</taxon>
        <taxon>Hypocreales</taxon>
        <taxon>Clavicipitaceae</taxon>
        <taxon>Conoideocrella</taxon>
    </lineage>
</organism>
<dbReference type="InterPro" id="IPR029063">
    <property type="entry name" value="SAM-dependent_MTases_sf"/>
</dbReference>
<proteinExistence type="predicted"/>
<dbReference type="AlphaFoldDB" id="A0AAJ0G2N1"/>
<name>A0AAJ0G2N1_9HYPO</name>
<feature type="domain" description="Methyltransferase" evidence="1">
    <location>
        <begin position="53"/>
        <end position="152"/>
    </location>
</feature>
<evidence type="ECO:0000259" key="1">
    <source>
        <dbReference type="Pfam" id="PF13649"/>
    </source>
</evidence>
<keyword evidence="3" id="KW-1185">Reference proteome</keyword>